<dbReference type="CDD" id="cd03789">
    <property type="entry name" value="GT9_LPS_heptosyltransferase"/>
    <property type="match status" value="1"/>
</dbReference>
<dbReference type="PANTHER" id="PTHR30160:SF1">
    <property type="entry name" value="LIPOPOLYSACCHARIDE 1,2-N-ACETYLGLUCOSAMINETRANSFERASE-RELATED"/>
    <property type="match status" value="1"/>
</dbReference>
<dbReference type="InterPro" id="IPR051199">
    <property type="entry name" value="LPS_LOS_Heptosyltrfase"/>
</dbReference>
<evidence type="ECO:0000313" key="3">
    <source>
        <dbReference type="EMBL" id="PZT48136.1"/>
    </source>
</evidence>
<evidence type="ECO:0000256" key="2">
    <source>
        <dbReference type="ARBA" id="ARBA00022679"/>
    </source>
</evidence>
<proteinExistence type="predicted"/>
<dbReference type="Proteomes" id="UP000249746">
    <property type="component" value="Unassembled WGS sequence"/>
</dbReference>
<dbReference type="RefSeq" id="WP_111229769.1">
    <property type="nucleotide sequence ID" value="NZ_NBIU01000012.1"/>
</dbReference>
<dbReference type="Gene3D" id="3.40.50.2000">
    <property type="entry name" value="Glycogen Phosphorylase B"/>
    <property type="match status" value="2"/>
</dbReference>
<evidence type="ECO:0000313" key="4">
    <source>
        <dbReference type="Proteomes" id="UP000249746"/>
    </source>
</evidence>
<dbReference type="EMBL" id="NBIU01000012">
    <property type="protein sequence ID" value="PZT48136.1"/>
    <property type="molecule type" value="Genomic_DNA"/>
</dbReference>
<gene>
    <name evidence="3" type="ORF">B6S12_05290</name>
</gene>
<dbReference type="GO" id="GO:0005829">
    <property type="term" value="C:cytosol"/>
    <property type="evidence" value="ECO:0007669"/>
    <property type="project" value="TreeGrafter"/>
</dbReference>
<reference evidence="3 4" key="1">
    <citation type="submission" date="2017-03" db="EMBL/GenBank/DDBJ databases">
        <title>Genomic and clinical evidence uncovers the enterohepatic species Helicobacter valdiviensis as a potential human intestinal pathogen.</title>
        <authorList>
            <person name="Fresia P."/>
            <person name="Jara R."/>
            <person name="Sierra R."/>
            <person name="Ferres I."/>
            <person name="Greif G."/>
            <person name="Iraola G."/>
            <person name="Collado L."/>
        </authorList>
    </citation>
    <scope>NUCLEOTIDE SEQUENCE [LARGE SCALE GENOMIC DNA]</scope>
    <source>
        <strain evidence="3 4">WBE14</strain>
    </source>
</reference>
<dbReference type="GO" id="GO:0008713">
    <property type="term" value="F:ADP-heptose-lipopolysaccharide heptosyltransferase activity"/>
    <property type="evidence" value="ECO:0007669"/>
    <property type="project" value="TreeGrafter"/>
</dbReference>
<dbReference type="AlphaFoldDB" id="A0A2W6NL31"/>
<accession>A0A2W6NL31</accession>
<sequence length="355" mass="40374">MKILLIKLNKIGDVLLTSPMFLNLKNHFKNCQIDILVNYGTEGILDTTHLNKIHTLKRHKNPLLRLKSEISLLYAIQKEKYDIVFGLMGGERTAFLSFWSGAKVKVGFPPSSFWAKNIYTHKLSYKSQHNIQSNLDALRILDIKITSIEVLPPKLQSSKKLENLPKNFIHLHFFSDWSYKCLNPKFYAKLLDFIIEAFKIPCILTASNNPQEIANIQEIKKFIKNEIIIFEGNLSLKEVSLLNSKALAFIGVDTSIMHLSAANNTPTFAFFGPSFADFWGPWDNSLKNCTYEHKGGLQKMGKHQIYQEELSCVPCGRSGCEDSLKSDCLLSKFNEEKALKAVSNFLKPLIQNLEA</sequence>
<organism evidence="3 4">
    <name type="scientific">Helicobacter valdiviensis</name>
    <dbReference type="NCBI Taxonomy" id="1458358"/>
    <lineage>
        <taxon>Bacteria</taxon>
        <taxon>Pseudomonadati</taxon>
        <taxon>Campylobacterota</taxon>
        <taxon>Epsilonproteobacteria</taxon>
        <taxon>Campylobacterales</taxon>
        <taxon>Helicobacteraceae</taxon>
        <taxon>Helicobacter</taxon>
    </lineage>
</organism>
<keyword evidence="4" id="KW-1185">Reference proteome</keyword>
<evidence type="ECO:0000256" key="1">
    <source>
        <dbReference type="ARBA" id="ARBA00022676"/>
    </source>
</evidence>
<dbReference type="InterPro" id="IPR002201">
    <property type="entry name" value="Glyco_trans_9"/>
</dbReference>
<dbReference type="GO" id="GO:0009244">
    <property type="term" value="P:lipopolysaccharide core region biosynthetic process"/>
    <property type="evidence" value="ECO:0007669"/>
    <property type="project" value="TreeGrafter"/>
</dbReference>
<keyword evidence="1" id="KW-0328">Glycosyltransferase</keyword>
<dbReference type="PANTHER" id="PTHR30160">
    <property type="entry name" value="TETRAACYLDISACCHARIDE 4'-KINASE-RELATED"/>
    <property type="match status" value="1"/>
</dbReference>
<dbReference type="Pfam" id="PF01075">
    <property type="entry name" value="Glyco_transf_9"/>
    <property type="match status" value="1"/>
</dbReference>
<name>A0A2W6NL31_9HELI</name>
<keyword evidence="2 3" id="KW-0808">Transferase</keyword>
<dbReference type="SUPFAM" id="SSF53756">
    <property type="entry name" value="UDP-Glycosyltransferase/glycogen phosphorylase"/>
    <property type="match status" value="1"/>
</dbReference>
<comment type="caution">
    <text evidence="3">The sequence shown here is derived from an EMBL/GenBank/DDBJ whole genome shotgun (WGS) entry which is preliminary data.</text>
</comment>
<protein>
    <submittedName>
        <fullName evidence="3">Heptosyltransferase</fullName>
    </submittedName>
</protein>
<dbReference type="OrthoDB" id="9760688at2"/>